<dbReference type="PANTHER" id="PTHR37850">
    <property type="entry name" value="STRU PROTEIN"/>
    <property type="match status" value="1"/>
</dbReference>
<feature type="domain" description="Oxidoreductase DRL-like catalytic" evidence="2">
    <location>
        <begin position="159"/>
        <end position="318"/>
    </location>
</feature>
<dbReference type="OrthoDB" id="9777844at2"/>
<dbReference type="AlphaFoldDB" id="A0A656HFW4"/>
<dbReference type="PANTHER" id="PTHR37850:SF1">
    <property type="entry name" value="SAF DOMAIN PROTEIN"/>
    <property type="match status" value="1"/>
</dbReference>
<evidence type="ECO:0000259" key="2">
    <source>
        <dbReference type="Pfam" id="PF21135"/>
    </source>
</evidence>
<evidence type="ECO:0000313" key="3">
    <source>
        <dbReference type="EMBL" id="EIJ34386.1"/>
    </source>
</evidence>
<dbReference type="Pfam" id="PF21135">
    <property type="entry name" value="DRL_cat"/>
    <property type="match status" value="1"/>
</dbReference>
<reference evidence="4" key="1">
    <citation type="journal article" date="2011" name="Stand. Genomic Sci.">
        <title>Genome sequence of the filamentous, gliding Thiothrix nivea neotype strain (JP2(T)).</title>
        <authorList>
            <person name="Lapidus A."/>
            <person name="Nolan M."/>
            <person name="Lucas S."/>
            <person name="Glavina Del Rio T."/>
            <person name="Tice H."/>
            <person name="Cheng J.F."/>
            <person name="Tapia R."/>
            <person name="Han C."/>
            <person name="Goodwin L."/>
            <person name="Pitluck S."/>
            <person name="Liolios K."/>
            <person name="Pagani I."/>
            <person name="Ivanova N."/>
            <person name="Huntemann M."/>
            <person name="Mavromatis K."/>
            <person name="Mikhailova N."/>
            <person name="Pati A."/>
            <person name="Chen A."/>
            <person name="Palaniappan K."/>
            <person name="Land M."/>
            <person name="Brambilla E.M."/>
            <person name="Rohde M."/>
            <person name="Abt B."/>
            <person name="Verbarg S."/>
            <person name="Goker M."/>
            <person name="Bristow J."/>
            <person name="Eisen J.A."/>
            <person name="Markowitz V."/>
            <person name="Hugenholtz P."/>
            <person name="Kyrpides N.C."/>
            <person name="Klenk H.P."/>
            <person name="Woyke T."/>
        </authorList>
    </citation>
    <scope>NUCLEOTIDE SEQUENCE [LARGE SCALE GENOMIC DNA]</scope>
    <source>
        <strain evidence="4">ATCC 35100 / DSM 5205 / JP2</strain>
    </source>
</reference>
<dbReference type="EMBL" id="JH651384">
    <property type="protein sequence ID" value="EIJ34386.1"/>
    <property type="molecule type" value="Genomic_DNA"/>
</dbReference>
<evidence type="ECO:0000259" key="1">
    <source>
        <dbReference type="Pfam" id="PF01408"/>
    </source>
</evidence>
<keyword evidence="4" id="KW-1185">Reference proteome</keyword>
<dbReference type="Gene3D" id="3.40.50.720">
    <property type="entry name" value="NAD(P)-binding Rossmann-like Domain"/>
    <property type="match status" value="1"/>
</dbReference>
<name>A0A656HFW4_THINJ</name>
<feature type="domain" description="Gfo/Idh/MocA-like oxidoreductase N-terminal" evidence="1">
    <location>
        <begin position="18"/>
        <end position="130"/>
    </location>
</feature>
<dbReference type="InterPro" id="IPR036291">
    <property type="entry name" value="NAD(P)-bd_dom_sf"/>
</dbReference>
<dbReference type="CDD" id="cd11616">
    <property type="entry name" value="SAF_DH_OX_like"/>
    <property type="match status" value="1"/>
</dbReference>
<dbReference type="GO" id="GO:0000166">
    <property type="term" value="F:nucleotide binding"/>
    <property type="evidence" value="ECO:0007669"/>
    <property type="project" value="InterPro"/>
</dbReference>
<protein>
    <submittedName>
        <fullName evidence="3">Oxidoreductase domain protein</fullName>
    </submittedName>
</protein>
<accession>A0A656HFW4</accession>
<dbReference type="InterPro" id="IPR000683">
    <property type="entry name" value="Gfo/Idh/MocA-like_OxRdtase_N"/>
</dbReference>
<dbReference type="Pfam" id="PF01408">
    <property type="entry name" value="GFO_IDH_MocA"/>
    <property type="match status" value="1"/>
</dbReference>
<gene>
    <name evidence="3" type="ORF">Thini_1805</name>
</gene>
<evidence type="ECO:0000313" key="4">
    <source>
        <dbReference type="Proteomes" id="UP000005317"/>
    </source>
</evidence>
<dbReference type="InterPro" id="IPR048423">
    <property type="entry name" value="DRL_cat"/>
</dbReference>
<proteinExistence type="predicted"/>
<organism evidence="3 4">
    <name type="scientific">Thiothrix nivea (strain ATCC 35100 / DSM 5205 / JP2)</name>
    <dbReference type="NCBI Taxonomy" id="870187"/>
    <lineage>
        <taxon>Bacteria</taxon>
        <taxon>Pseudomonadati</taxon>
        <taxon>Pseudomonadota</taxon>
        <taxon>Gammaproteobacteria</taxon>
        <taxon>Thiotrichales</taxon>
        <taxon>Thiotrichaceae</taxon>
        <taxon>Thiothrix</taxon>
    </lineage>
</organism>
<dbReference type="RefSeq" id="WP_002708317.1">
    <property type="nucleotide sequence ID" value="NZ_JH651384.1"/>
</dbReference>
<dbReference type="SUPFAM" id="SSF51735">
    <property type="entry name" value="NAD(P)-binding Rossmann-fold domains"/>
    <property type="match status" value="1"/>
</dbReference>
<dbReference type="Proteomes" id="UP000005317">
    <property type="component" value="Unassembled WGS sequence"/>
</dbReference>
<sequence>MIIVDTALEQRQQEGRPVRVAIVGAGYMGRGVALQILQGLPGMKLVAVVNRTLAEAKRAYQQAGVEEVYVGNSFDEVETLLAAGKYVVTSDPSLVCKSQYVDAVVEATGDVEFSAHVAMAAIENHKHIILMNAELDATVGPILKVYADRAGVVMTNVDGDQPGVVMNLLRYAKSIGCRPVLAGNIKGLQDPYRTPETQRAYAEQYNQKPRMVTSFADGTKISMEMAVVANATGFKVGQRGMYGPPCAEVNDAAGLFPLEQMLETGLVDYVLGAQRTPGVFVLGYNDNPIQQQYLKYYKMGDGPLYVFYTPYHLCHLEVPLTVARAVLFGDAAVAPLGAPVVDVITLAKRDLKAGETLDGIGGFTCYGAAENADISRQENLLPMGLSDGCRMRRDVPKDYPITYADVELPADRLCDRLRAEQDEYFLTHKP</sequence>